<organism evidence="1 2">
    <name type="scientific">Rhizopus microsporus</name>
    <dbReference type="NCBI Taxonomy" id="58291"/>
    <lineage>
        <taxon>Eukaryota</taxon>
        <taxon>Fungi</taxon>
        <taxon>Fungi incertae sedis</taxon>
        <taxon>Mucoromycota</taxon>
        <taxon>Mucoromycotina</taxon>
        <taxon>Mucoromycetes</taxon>
        <taxon>Mucorales</taxon>
        <taxon>Mucorineae</taxon>
        <taxon>Rhizopodaceae</taxon>
        <taxon>Rhizopus</taxon>
    </lineage>
</organism>
<evidence type="ECO:0000313" key="2">
    <source>
        <dbReference type="Proteomes" id="UP000242381"/>
    </source>
</evidence>
<sequence>LKTLMWEKNRETFLLSLLAFNMKYSMHASFLNYRERNYLSREKFVHWSVAFQPQIFSNIETNSFIESWHNQLKTVYLGRKRNRQVDRLISVLVDDVEPDYIDSICRITLNVGRVGPEERRRRRELATESIN</sequence>
<dbReference type="AlphaFoldDB" id="A0A1X0RVH0"/>
<dbReference type="Proteomes" id="UP000242381">
    <property type="component" value="Unassembled WGS sequence"/>
</dbReference>
<protein>
    <recommendedName>
        <fullName evidence="3">MULE transposase domain-containing protein</fullName>
    </recommendedName>
</protein>
<evidence type="ECO:0008006" key="3">
    <source>
        <dbReference type="Google" id="ProtNLM"/>
    </source>
</evidence>
<dbReference type="VEuPathDB" id="FungiDB:BCV72DRAFT_184454"/>
<feature type="non-terminal residue" evidence="1">
    <location>
        <position position="131"/>
    </location>
</feature>
<dbReference type="OMA" id="YSMHASF"/>
<name>A0A1X0RVH0_RHIZD</name>
<feature type="non-terminal residue" evidence="1">
    <location>
        <position position="1"/>
    </location>
</feature>
<reference evidence="1 2" key="1">
    <citation type="journal article" date="2016" name="Proc. Natl. Acad. Sci. U.S.A.">
        <title>Lipid metabolic changes in an early divergent fungus govern the establishment of a mutualistic symbiosis with endobacteria.</title>
        <authorList>
            <person name="Lastovetsky O.A."/>
            <person name="Gaspar M.L."/>
            <person name="Mondo S.J."/>
            <person name="LaButti K.M."/>
            <person name="Sandor L."/>
            <person name="Grigoriev I.V."/>
            <person name="Henry S.A."/>
            <person name="Pawlowska T.E."/>
        </authorList>
    </citation>
    <scope>NUCLEOTIDE SEQUENCE [LARGE SCALE GENOMIC DNA]</scope>
    <source>
        <strain evidence="1 2">ATCC 11559</strain>
    </source>
</reference>
<accession>A0A1X0RVH0</accession>
<gene>
    <name evidence="1" type="ORF">BCV71DRAFT_156406</name>
</gene>
<evidence type="ECO:0000313" key="1">
    <source>
        <dbReference type="EMBL" id="ORE16062.1"/>
    </source>
</evidence>
<dbReference type="EMBL" id="KV921398">
    <property type="protein sequence ID" value="ORE16062.1"/>
    <property type="molecule type" value="Genomic_DNA"/>
</dbReference>
<proteinExistence type="predicted"/>